<dbReference type="PANTHER" id="PTHR31151:SF0">
    <property type="entry name" value="PROLINE-TRNA LIGASE (DUF1680)"/>
    <property type="match status" value="1"/>
</dbReference>
<dbReference type="AlphaFoldDB" id="A0A841JFD6"/>
<evidence type="ECO:0000313" key="4">
    <source>
        <dbReference type="Proteomes" id="UP000548326"/>
    </source>
</evidence>
<dbReference type="InterPro" id="IPR012878">
    <property type="entry name" value="Beta-AFase-like_GH127_cat"/>
</dbReference>
<dbReference type="InterPro" id="IPR008928">
    <property type="entry name" value="6-hairpin_glycosidase_sf"/>
</dbReference>
<dbReference type="InterPro" id="IPR049046">
    <property type="entry name" value="Beta-AFase-like_GH127_middle"/>
</dbReference>
<reference evidence="3 4" key="1">
    <citation type="submission" date="2020-08" db="EMBL/GenBank/DDBJ databases">
        <title>Genomic Encyclopedia of Type Strains, Phase IV (KMG-V): Genome sequencing to study the core and pangenomes of soil and plant-associated prokaryotes.</title>
        <authorList>
            <person name="Whitman W."/>
        </authorList>
    </citation>
    <scope>NUCLEOTIDE SEQUENCE [LARGE SCALE GENOMIC DNA]</scope>
    <source>
        <strain evidence="3 4">MP601</strain>
    </source>
</reference>
<accession>A0A841JFD6</accession>
<dbReference type="Proteomes" id="UP000548326">
    <property type="component" value="Unassembled WGS sequence"/>
</dbReference>
<gene>
    <name evidence="3" type="ORF">HDF22_001281</name>
</gene>
<organism evidence="3 4">
    <name type="scientific">Mucilaginibacter lappiensis</name>
    <dbReference type="NCBI Taxonomy" id="354630"/>
    <lineage>
        <taxon>Bacteria</taxon>
        <taxon>Pseudomonadati</taxon>
        <taxon>Bacteroidota</taxon>
        <taxon>Sphingobacteriia</taxon>
        <taxon>Sphingobacteriales</taxon>
        <taxon>Sphingobacteriaceae</taxon>
        <taxon>Mucilaginibacter</taxon>
    </lineage>
</organism>
<dbReference type="RefSeq" id="WP_183586385.1">
    <property type="nucleotide sequence ID" value="NZ_JACHCA010000003.1"/>
</dbReference>
<dbReference type="SUPFAM" id="SSF48208">
    <property type="entry name" value="Six-hairpin glycosidases"/>
    <property type="match status" value="1"/>
</dbReference>
<sequence length="641" mass="72720">MKKKTILKTIVIAGHFIAVMLICKPTFSQYIGQYQIEMTKRSEITAKAQSFNLQDVRLLDSRFKQNMERDAKWMLSISNASLLHTWRLNAGIASNAKPLGGWESPNCELRGHTMGHMLSGLALMYASTGEIVYKQKADSLVTALAECQQVLDEDGYLSAFPKQFINRAIKGEWVWAPWYTIHKVMAGLTDMYLYTGNKQALDIVEKMSGWAFHKLEPLTPQQLATMEKTEFGGMSEVAYNLYAITGNKNDKRLAELFYHHAILDPLANKEDKLAGFHANTQIPKIIGAARGYELTHDDTLKTIAEFFWQTVIDHHTFATGGNSDGEFFFTPDQISKHITATTTETCNTYNMLKLTRHLFTWTADVKYADYYERALYNHILPSQEAETGMVTYLQSVKPGLFKTYSSHDDSFWCCVGTSFENHAKYAESIYYHTDNGIYVNLFIPSELNWGEKGFKIVQQTRYPEESVTSLTVKEAPSRIPFSLYIRYPHWATSGAKITINGKVVKISEKPGSYIELKRVWKTGDEVAVSFPMSLRLIPANDNAKVAVIAYGPLLLAGDMGTGGINPPAPFARDQLEFVKYNIPEDVISSLSVKDRKLTDWLTQLAGKRLIFETKDVAARPITLIPYYEIDKQRYVLYWNLK</sequence>
<feature type="domain" description="Non-reducing end beta-L-arabinofuranosidase-like GH127 middle" evidence="2">
    <location>
        <begin position="436"/>
        <end position="532"/>
    </location>
</feature>
<dbReference type="EMBL" id="JACHCA010000003">
    <property type="protein sequence ID" value="MBB6127175.1"/>
    <property type="molecule type" value="Genomic_DNA"/>
</dbReference>
<dbReference type="PANTHER" id="PTHR31151">
    <property type="entry name" value="PROLINE-TRNA LIGASE (DUF1680)"/>
    <property type="match status" value="1"/>
</dbReference>
<comment type="caution">
    <text evidence="3">The sequence shown here is derived from an EMBL/GenBank/DDBJ whole genome shotgun (WGS) entry which is preliminary data.</text>
</comment>
<name>A0A841JFD6_9SPHI</name>
<dbReference type="Pfam" id="PF07944">
    <property type="entry name" value="Beta-AFase-like_GH127_cat"/>
    <property type="match status" value="1"/>
</dbReference>
<evidence type="ECO:0000259" key="2">
    <source>
        <dbReference type="Pfam" id="PF20736"/>
    </source>
</evidence>
<evidence type="ECO:0000259" key="1">
    <source>
        <dbReference type="Pfam" id="PF07944"/>
    </source>
</evidence>
<feature type="domain" description="Non-reducing end beta-L-arabinofuranosidase-like GH127 catalytic" evidence="1">
    <location>
        <begin position="55"/>
        <end position="427"/>
    </location>
</feature>
<dbReference type="Pfam" id="PF20736">
    <property type="entry name" value="Glyco_hydro127M"/>
    <property type="match status" value="1"/>
</dbReference>
<proteinExistence type="predicted"/>
<protein>
    <recommendedName>
        <fullName evidence="5">DUF4986 domain-containing protein</fullName>
    </recommendedName>
</protein>
<evidence type="ECO:0008006" key="5">
    <source>
        <dbReference type="Google" id="ProtNLM"/>
    </source>
</evidence>
<evidence type="ECO:0000313" key="3">
    <source>
        <dbReference type="EMBL" id="MBB6127175.1"/>
    </source>
</evidence>
<dbReference type="GO" id="GO:0005975">
    <property type="term" value="P:carbohydrate metabolic process"/>
    <property type="evidence" value="ECO:0007669"/>
    <property type="project" value="InterPro"/>
</dbReference>